<keyword evidence="3" id="KW-1185">Reference proteome</keyword>
<evidence type="ECO:0000259" key="1">
    <source>
        <dbReference type="Pfam" id="PF13643"/>
    </source>
</evidence>
<dbReference type="OrthoDB" id="9808624at2"/>
<name>A0A560JS82_9BRAD</name>
<comment type="caution">
    <text evidence="2">The sequence shown here is derived from an EMBL/GenBank/DDBJ whole genome shotgun (WGS) entry which is preliminary data.</text>
</comment>
<organism evidence="2 3">
    <name type="scientific">Bradyrhizobium sacchari</name>
    <dbReference type="NCBI Taxonomy" id="1399419"/>
    <lineage>
        <taxon>Bacteria</taxon>
        <taxon>Pseudomonadati</taxon>
        <taxon>Pseudomonadota</taxon>
        <taxon>Alphaproteobacteria</taxon>
        <taxon>Hyphomicrobiales</taxon>
        <taxon>Nitrobacteraceae</taxon>
        <taxon>Bradyrhizobium</taxon>
    </lineage>
</organism>
<sequence length="269" mass="29671">MSRALVHPALGANSFSCAHCGALADQHWFKVVPESFKKDTTPRLCTPEVAAKVKQTIAAQDDHDDDETDPKHQGLLDMLARFEKNEVTYFVNRYSSQSSWEMVNLHLSQCHSCKGFMVWIKDRIVYPAHEVALLPHDDMPANIKPDFIEAAEIVDKSPRSAAALLRLAIQKLMTHLGESDGNLNACIANLVKKGLDRKVQQALDIVRVTGNYAVHPGELDLKDDQATAMQLFSLVNIIVQSTISASAQIDAMYASLPPGALKAIEKRDA</sequence>
<reference evidence="2 3" key="1">
    <citation type="submission" date="2019-06" db="EMBL/GenBank/DDBJ databases">
        <title>Genomic Encyclopedia of Type Strains, Phase IV (KMG-V): Genome sequencing to study the core and pangenomes of soil and plant-associated prokaryotes.</title>
        <authorList>
            <person name="Whitman W."/>
        </authorList>
    </citation>
    <scope>NUCLEOTIDE SEQUENCE [LARGE SCALE GENOMIC DNA]</scope>
    <source>
        <strain evidence="2 3">BR 10556</strain>
    </source>
</reference>
<dbReference type="EMBL" id="VITW01000005">
    <property type="protein sequence ID" value="TWB73807.1"/>
    <property type="molecule type" value="Genomic_DNA"/>
</dbReference>
<dbReference type="InterPro" id="IPR025285">
    <property type="entry name" value="DUF4145"/>
</dbReference>
<dbReference type="RefSeq" id="WP_080135449.1">
    <property type="nucleotide sequence ID" value="NZ_LWIG01000008.1"/>
</dbReference>
<dbReference type="Proteomes" id="UP000315914">
    <property type="component" value="Unassembled WGS sequence"/>
</dbReference>
<evidence type="ECO:0000313" key="3">
    <source>
        <dbReference type="Proteomes" id="UP000315914"/>
    </source>
</evidence>
<protein>
    <submittedName>
        <fullName evidence="2">Uncharacterized protein DUF4145</fullName>
    </submittedName>
</protein>
<dbReference type="AlphaFoldDB" id="A0A560JS82"/>
<feature type="domain" description="DUF4145" evidence="1">
    <location>
        <begin position="149"/>
        <end position="229"/>
    </location>
</feature>
<evidence type="ECO:0000313" key="2">
    <source>
        <dbReference type="EMBL" id="TWB73807.1"/>
    </source>
</evidence>
<proteinExistence type="predicted"/>
<accession>A0A560JS82</accession>
<dbReference type="Pfam" id="PF13643">
    <property type="entry name" value="DUF4145"/>
    <property type="match status" value="1"/>
</dbReference>
<gene>
    <name evidence="2" type="ORF">FBZ95_10557</name>
</gene>